<dbReference type="GO" id="GO:0005737">
    <property type="term" value="C:cytoplasm"/>
    <property type="evidence" value="ECO:0007669"/>
    <property type="project" value="TreeGrafter"/>
</dbReference>
<dbReference type="InterPro" id="IPR042097">
    <property type="entry name" value="Aminopeptidase_N-like_N_sf"/>
</dbReference>
<keyword evidence="8" id="KW-0539">Nucleus</keyword>
<dbReference type="FunFam" id="1.25.50.20:FF:000002">
    <property type="entry name" value="Aminopeptidase"/>
    <property type="match status" value="1"/>
</dbReference>
<dbReference type="CDD" id="cd00067">
    <property type="entry name" value="GAL4"/>
    <property type="match status" value="1"/>
</dbReference>
<dbReference type="SMART" id="SM00066">
    <property type="entry name" value="GAL4"/>
    <property type="match status" value="1"/>
</dbReference>
<dbReference type="GO" id="GO:0008270">
    <property type="term" value="F:zinc ion binding"/>
    <property type="evidence" value="ECO:0007669"/>
    <property type="project" value="InterPro"/>
</dbReference>
<evidence type="ECO:0000256" key="11">
    <source>
        <dbReference type="PIRSR" id="PIRSR634016-4"/>
    </source>
</evidence>
<feature type="site" description="Transition state stabilizer" evidence="11">
    <location>
        <position position="1557"/>
    </location>
</feature>
<dbReference type="InterPro" id="IPR045357">
    <property type="entry name" value="Aminopeptidase_N-like_N"/>
</dbReference>
<dbReference type="GO" id="GO:0070006">
    <property type="term" value="F:metalloaminopeptidase activity"/>
    <property type="evidence" value="ECO:0007669"/>
    <property type="project" value="TreeGrafter"/>
</dbReference>
<dbReference type="FunFam" id="1.10.390.10:FF:000001">
    <property type="entry name" value="Aminopeptidase"/>
    <property type="match status" value="1"/>
</dbReference>
<feature type="binding site" evidence="10">
    <location>
        <position position="1475"/>
    </location>
    <ligand>
        <name>Zn(2+)</name>
        <dbReference type="ChEBI" id="CHEBI:29105"/>
        <note>catalytic</note>
    </ligand>
</feature>
<keyword evidence="13" id="KW-1133">Transmembrane helix</keyword>
<dbReference type="FunFam" id="2.60.40.1910:FF:000004">
    <property type="entry name" value="Aminopeptidase"/>
    <property type="match status" value="1"/>
</dbReference>
<dbReference type="GO" id="GO:0006508">
    <property type="term" value="P:proteolysis"/>
    <property type="evidence" value="ECO:0007669"/>
    <property type="project" value="UniProtKB-KW"/>
</dbReference>
<dbReference type="InterPro" id="IPR001138">
    <property type="entry name" value="Zn2Cys6_DnaBD"/>
</dbReference>
<dbReference type="PROSITE" id="PS50048">
    <property type="entry name" value="ZN2_CY6_FUNGAL_2"/>
    <property type="match status" value="1"/>
</dbReference>
<dbReference type="Gene3D" id="4.10.240.10">
    <property type="entry name" value="Zn(2)-C6 fungal-type DNA-binding domain"/>
    <property type="match status" value="1"/>
</dbReference>
<dbReference type="GO" id="GO:0006351">
    <property type="term" value="P:DNA-templated transcription"/>
    <property type="evidence" value="ECO:0007669"/>
    <property type="project" value="InterPro"/>
</dbReference>
<accession>A0A9P8KSB3</accession>
<feature type="region of interest" description="Disordered" evidence="12">
    <location>
        <begin position="580"/>
        <end position="599"/>
    </location>
</feature>
<organism evidence="15 16">
    <name type="scientific">Trichoderma semiorbis</name>
    <dbReference type="NCBI Taxonomy" id="1491008"/>
    <lineage>
        <taxon>Eukaryota</taxon>
        <taxon>Fungi</taxon>
        <taxon>Dikarya</taxon>
        <taxon>Ascomycota</taxon>
        <taxon>Pezizomycotina</taxon>
        <taxon>Sordariomycetes</taxon>
        <taxon>Hypocreomycetidae</taxon>
        <taxon>Hypocreales</taxon>
        <taxon>Hypocreaceae</taxon>
        <taxon>Trichoderma</taxon>
    </lineage>
</organism>
<dbReference type="EMBL" id="JAIMJC010000004">
    <property type="protein sequence ID" value="KAH0526898.1"/>
    <property type="molecule type" value="Genomic_DNA"/>
</dbReference>
<dbReference type="InterPro" id="IPR036864">
    <property type="entry name" value="Zn2-C6_fun-type_DNA-bd_sf"/>
</dbReference>
<dbReference type="PRINTS" id="PR00756">
    <property type="entry name" value="ALADIPTASE"/>
</dbReference>
<dbReference type="CDD" id="cd12148">
    <property type="entry name" value="fungal_TF_MHR"/>
    <property type="match status" value="1"/>
</dbReference>
<evidence type="ECO:0000256" key="1">
    <source>
        <dbReference type="ARBA" id="ARBA00010136"/>
    </source>
</evidence>
<keyword evidence="13" id="KW-0472">Membrane</keyword>
<keyword evidence="2" id="KW-0031">Aminopeptidase</keyword>
<dbReference type="SUPFAM" id="SSF63737">
    <property type="entry name" value="Leukotriene A4 hydrolase N-terminal domain"/>
    <property type="match status" value="1"/>
</dbReference>
<dbReference type="GO" id="GO:0003677">
    <property type="term" value="F:DNA binding"/>
    <property type="evidence" value="ECO:0007669"/>
    <property type="project" value="InterPro"/>
</dbReference>
<dbReference type="SUPFAM" id="SSF55486">
    <property type="entry name" value="Metalloproteases ('zincins'), catalytic domain"/>
    <property type="match status" value="1"/>
</dbReference>
<comment type="cofactor">
    <cofactor evidence="10">
        <name>Zn(2+)</name>
        <dbReference type="ChEBI" id="CHEBI:29105"/>
    </cofactor>
    <text evidence="10">Binds 1 zinc ion per subunit.</text>
</comment>
<comment type="similarity">
    <text evidence="1">Belongs to the peptidase M1 family.</text>
</comment>
<keyword evidence="7" id="KW-0482">Metalloprotease</keyword>
<keyword evidence="13" id="KW-0812">Transmembrane</keyword>
<feature type="binding site" evidence="10">
    <location>
        <position position="1471"/>
    </location>
    <ligand>
        <name>Zn(2+)</name>
        <dbReference type="ChEBI" id="CHEBI:29105"/>
        <note>catalytic</note>
    </ligand>
</feature>
<evidence type="ECO:0000256" key="8">
    <source>
        <dbReference type="ARBA" id="ARBA00023242"/>
    </source>
</evidence>
<evidence type="ECO:0000256" key="3">
    <source>
        <dbReference type="ARBA" id="ARBA00022670"/>
    </source>
</evidence>
<dbReference type="InterPro" id="IPR024571">
    <property type="entry name" value="ERAP1-like_C_dom"/>
</dbReference>
<dbReference type="PANTHER" id="PTHR11533">
    <property type="entry name" value="PROTEASE M1 ZINC METALLOPROTEASE"/>
    <property type="match status" value="1"/>
</dbReference>
<evidence type="ECO:0000256" key="10">
    <source>
        <dbReference type="PIRSR" id="PIRSR634016-3"/>
    </source>
</evidence>
<feature type="compositionally biased region" description="Low complexity" evidence="12">
    <location>
        <begin position="58"/>
        <end position="72"/>
    </location>
</feature>
<dbReference type="PANTHER" id="PTHR11533:SF174">
    <property type="entry name" value="PUROMYCIN-SENSITIVE AMINOPEPTIDASE-RELATED"/>
    <property type="match status" value="1"/>
</dbReference>
<name>A0A9P8KSB3_9HYPO</name>
<dbReference type="SUPFAM" id="SSF57701">
    <property type="entry name" value="Zn2/Cys6 DNA-binding domain"/>
    <property type="match status" value="1"/>
</dbReference>
<dbReference type="Proteomes" id="UP000826573">
    <property type="component" value="Unassembled WGS sequence"/>
</dbReference>
<feature type="binding site" evidence="10">
    <location>
        <position position="1494"/>
    </location>
    <ligand>
        <name>Zn(2+)</name>
        <dbReference type="ChEBI" id="CHEBI:29105"/>
        <note>catalytic</note>
    </ligand>
</feature>
<dbReference type="Gene3D" id="2.60.40.1730">
    <property type="entry name" value="tricorn interacting facor f3 domain"/>
    <property type="match status" value="1"/>
</dbReference>
<feature type="transmembrane region" description="Helical" evidence="13">
    <location>
        <begin position="1074"/>
        <end position="1097"/>
    </location>
</feature>
<dbReference type="GO" id="GO:0042277">
    <property type="term" value="F:peptide binding"/>
    <property type="evidence" value="ECO:0007669"/>
    <property type="project" value="TreeGrafter"/>
</dbReference>
<evidence type="ECO:0000256" key="6">
    <source>
        <dbReference type="ARBA" id="ARBA00022833"/>
    </source>
</evidence>
<evidence type="ECO:0000256" key="5">
    <source>
        <dbReference type="ARBA" id="ARBA00022801"/>
    </source>
</evidence>
<keyword evidence="16" id="KW-1185">Reference proteome</keyword>
<sequence length="2031" mass="224970">MDQSVTPQRFRYSCTECQRRKQKCNKIFPCVHCKSRGVQRNCIFKEKPAKPANPPPQASGATTSRTAAGVGASKKRYRGSSEDSNCESDSDANNGNGGLDSAGQNGVAVDSGHPGPLVPEQSGGLLTQLSPNTQTRQPRPRRNKQYSISAAACHELRTALAIIPEDRNHLDTLILSFFQNVNPHYGMIHKTDFSREYNRWWKKRSRNKPLPIPWTCLLLMMCACACQHLPVDIQKKLTKMLGPSCQECTESFHYTARYLYSAMPPGHYHKNNVLWLLHSTYWYKAEAMFVETCHIFYTAVREAQELGFDTERDANDVPNFELEIRRRAWCVIDSWDWQIASGLSRDTMVDHSMCNAKRPSLTLEPDGEFSPLMHMNMQSDLIHKLAGRFPCPAQIKTRSDVMEYKGMIDEWMQNFPPIFALTNPDTSNDKKQAWIEYHRHYNYTMGYMMVLNPFRPHMALPYTDKSSAEELELRRIAVDVTLLLVQVLDNWLKFLTFRDGRFHFIIFSLVDAATVMSNMVLNDEAQTLPRRDDVYRAIKTTLVLQRKLYFLSASAKLGFRIVQRIVRHLFRSTPTEYLDSLENGSHDDTNNDNTQPVLSAAPDQASSSALMNVQNIDPEVPVSPRLWWDLPVNEVPAPVSDTRTGSQLATYADYGTSNYNNAAIVGPDGNMDNISSHMISKDQANTSSQDTLAISATFGSTEPTASTTDTEPASVDYPSSASPSYVTALTPESTAGIAAPAESTLSRHAPASPSGYVSAGSPSAVAAPSPGPIASAPPNYIATTPVYFGPVPTGQVSDAPLSNIADSSLPLAHTVNGSFPLNNDAGVSLPLNNMHGVPLNGALDYSAFYAAGASPTYNATMPTYIDPAFLSTLSPSRASEYMLTASMPNVGPITGLIPTSISPIFPDTTTFDTSTPHLPWPDYNDAGQYTTPKSQEASIGYDIAAPFNVPPAYATSAPYSSPEGHASTDHSLNPPTGYDTPSSVFFTTTNTTSDIYTSPSEGYASPENHELTTAETNTRQHLQQQQHGVAAASPGRPKVPPPLTDAAAYPAIQAGGALKVQVQELLGLVCRLPCFYFCCYIFFLSSFCFLYTVTAFSSQEATLFFSFILQLFFILLTFFFSSFLRFPSLSIRFFFSLLFSPLTVVVPAPSAGLEGSASAAVQGRELLPANVIPRHYHLTVEPDFEKLTYNGTVVIDLDVAENSNSISLHTLELDIHGAKLSSGGQAVSATPAITYDEATQVTKFDLGGSHTLTKDTKLQLEIEFTGQLNDKMAGIYRSTYKRPDGTEGILASTQMEPTDARRAFPCFDEPALKAKFTVTLVADKNLTCLSNMDVASESEVQSKITGGTRKAVHFNPSPLMSTYLVAFVVGELNYIESRDFRVPVRVYAPPGQDIEHGRFSVDLAAKTLAFYEKAFGVDFPLPKMDQVAIPDFAQAAMENWGLVTYRVVDLMLDEKASGAATKQRVAEVVQHELAHQWFGNLVTMDWWEGLWLNEGFATWASWYSCNIFYPEWRVWQTYVTDDLQSALSLDSLRSSHPIEVPVKRADEINQIFDAISYSKGSCVLRMISTYLGEDKFLEGVCKYLNKYAYGNTQTSDLWDSLAEVSGKPVHEVMTAWTKKVGYPVLTVTEKEGENSIHVKQNRFLRTGDVKPEEDTTLYPVFLGLKTKDGVDETIALKEREQEFKVPSTDFFKLNANHTGIYRTLYSPSRLEKLGKAAKEGLLSTEDRTGMIADAAALSSSGYGKTSGVLNLLKGFDAETEFVVWNEIISRIGSIQAAWLFEDQAVRDGVRAFLREIVSSKAHELGWEFSDSDGHVEQQFKATLFGSAGLSGDEKIISASKEMFAKFMAGDKSAIHPNIRKSVFAIALKFGGKEEYDQIIGLYHSSTNSDERNTCLRSLGRAKDPELIKRTLALLLNGEVKDQDIYMPAAGLRTHPEGIEALFTWMTENWEELYKRHPPTLPMLSSMVSLLTSGFTKPEQLARVEKFFEGKNNNGYDQSLAQSKDAIRSKISWLERDRQDVADWVKTNGYSK</sequence>
<feature type="domain" description="Zn(2)-C6 fungal-type" evidence="14">
    <location>
        <begin position="13"/>
        <end position="44"/>
    </location>
</feature>
<feature type="region of interest" description="Disordered" evidence="12">
    <location>
        <begin position="46"/>
        <end position="145"/>
    </location>
</feature>
<feature type="transmembrane region" description="Helical" evidence="13">
    <location>
        <begin position="1103"/>
        <end position="1124"/>
    </location>
</feature>
<dbReference type="GO" id="GO:0000981">
    <property type="term" value="F:DNA-binding transcription factor activity, RNA polymerase II-specific"/>
    <property type="evidence" value="ECO:0007669"/>
    <property type="project" value="InterPro"/>
</dbReference>
<dbReference type="InterPro" id="IPR034016">
    <property type="entry name" value="M1_APN-typ"/>
</dbReference>
<keyword evidence="6 10" id="KW-0862">Zinc</keyword>
<dbReference type="InterPro" id="IPR014782">
    <property type="entry name" value="Peptidase_M1_dom"/>
</dbReference>
<evidence type="ECO:0000256" key="2">
    <source>
        <dbReference type="ARBA" id="ARBA00022438"/>
    </source>
</evidence>
<evidence type="ECO:0000256" key="7">
    <source>
        <dbReference type="ARBA" id="ARBA00023049"/>
    </source>
</evidence>
<evidence type="ECO:0000256" key="9">
    <source>
        <dbReference type="PIRSR" id="PIRSR634016-1"/>
    </source>
</evidence>
<dbReference type="Gene3D" id="1.25.50.20">
    <property type="match status" value="1"/>
</dbReference>
<dbReference type="Pfam" id="PF01433">
    <property type="entry name" value="Peptidase_M1"/>
    <property type="match status" value="1"/>
</dbReference>
<evidence type="ECO:0000313" key="15">
    <source>
        <dbReference type="EMBL" id="KAH0526898.1"/>
    </source>
</evidence>
<dbReference type="GO" id="GO:0043171">
    <property type="term" value="P:peptide catabolic process"/>
    <property type="evidence" value="ECO:0007669"/>
    <property type="project" value="TreeGrafter"/>
</dbReference>
<feature type="active site" description="Proton acceptor" evidence="9">
    <location>
        <position position="1472"/>
    </location>
</feature>
<dbReference type="Pfam" id="PF11838">
    <property type="entry name" value="ERAP1_C"/>
    <property type="match status" value="1"/>
</dbReference>
<keyword evidence="5" id="KW-0378">Hydrolase</keyword>
<evidence type="ECO:0000259" key="14">
    <source>
        <dbReference type="PROSITE" id="PS50048"/>
    </source>
</evidence>
<evidence type="ECO:0000256" key="12">
    <source>
        <dbReference type="SAM" id="MobiDB-lite"/>
    </source>
</evidence>
<dbReference type="FunFam" id="2.60.40.1730:FF:000002">
    <property type="entry name" value="Aminopeptidase"/>
    <property type="match status" value="1"/>
</dbReference>
<dbReference type="InterPro" id="IPR001930">
    <property type="entry name" value="Peptidase_M1"/>
</dbReference>
<reference evidence="15 16" key="1">
    <citation type="submission" date="2021-08" db="EMBL/GenBank/DDBJ databases">
        <title>The highly contiguous genome resource for Trichoderma semiorbis FJ059, a fungal antagonistic to plant pathogens.</title>
        <authorList>
            <person name="Liu T."/>
        </authorList>
    </citation>
    <scope>NUCLEOTIDE SEQUENCE [LARGE SCALE GENOMIC DNA]</scope>
    <source>
        <strain evidence="15 16">FJ059</strain>
    </source>
</reference>
<proteinExistence type="inferred from homology"/>
<dbReference type="InterPro" id="IPR050344">
    <property type="entry name" value="Peptidase_M1_aminopeptidases"/>
</dbReference>
<comment type="caution">
    <text evidence="15">The sequence shown here is derived from an EMBL/GenBank/DDBJ whole genome shotgun (WGS) entry which is preliminary data.</text>
</comment>
<dbReference type="GO" id="GO:0016020">
    <property type="term" value="C:membrane"/>
    <property type="evidence" value="ECO:0007669"/>
    <property type="project" value="TreeGrafter"/>
</dbReference>
<evidence type="ECO:0000256" key="13">
    <source>
        <dbReference type="SAM" id="Phobius"/>
    </source>
</evidence>
<keyword evidence="4 10" id="KW-0479">Metal-binding</keyword>
<dbReference type="Pfam" id="PF04082">
    <property type="entry name" value="Fungal_trans"/>
    <property type="match status" value="1"/>
</dbReference>
<dbReference type="InterPro" id="IPR027268">
    <property type="entry name" value="Peptidase_M4/M1_CTD_sf"/>
</dbReference>
<dbReference type="Gene3D" id="1.10.390.10">
    <property type="entry name" value="Neutral Protease Domain 2"/>
    <property type="match status" value="1"/>
</dbReference>
<gene>
    <name evidence="15" type="ORF">TsFJ059_010168</name>
</gene>
<feature type="region of interest" description="Disordered" evidence="12">
    <location>
        <begin position="955"/>
        <end position="984"/>
    </location>
</feature>
<evidence type="ECO:0000313" key="16">
    <source>
        <dbReference type="Proteomes" id="UP000826573"/>
    </source>
</evidence>
<dbReference type="InterPro" id="IPR007219">
    <property type="entry name" value="XnlR_reg_dom"/>
</dbReference>
<evidence type="ECO:0000256" key="4">
    <source>
        <dbReference type="ARBA" id="ARBA00022723"/>
    </source>
</evidence>
<dbReference type="CDD" id="cd09601">
    <property type="entry name" value="M1_APN-Q_like"/>
    <property type="match status" value="1"/>
</dbReference>
<keyword evidence="3" id="KW-0645">Protease</keyword>
<feature type="region of interest" description="Disordered" evidence="12">
    <location>
        <begin position="699"/>
        <end position="719"/>
    </location>
</feature>
<dbReference type="Gene3D" id="2.60.40.1910">
    <property type="match status" value="1"/>
</dbReference>
<dbReference type="Pfam" id="PF17900">
    <property type="entry name" value="Peptidase_M1_N"/>
    <property type="match status" value="1"/>
</dbReference>
<protein>
    <recommendedName>
        <fullName evidence="14">Zn(2)-C6 fungal-type domain-containing protein</fullName>
    </recommendedName>
</protein>